<dbReference type="RefSeq" id="WP_091098473.1">
    <property type="nucleotide sequence ID" value="NZ_FNXE01000019.1"/>
</dbReference>
<dbReference type="STRING" id="1159016.SAMN02927937_01530"/>
<evidence type="ECO:0000313" key="4">
    <source>
        <dbReference type="Proteomes" id="UP000199634"/>
    </source>
</evidence>
<keyword evidence="4" id="KW-1185">Reference proteome</keyword>
<dbReference type="InterPro" id="IPR014795">
    <property type="entry name" value="TacA_1-like"/>
</dbReference>
<dbReference type="InterPro" id="IPR010985">
    <property type="entry name" value="Ribbon_hlx_hlx"/>
</dbReference>
<protein>
    <submittedName>
        <fullName evidence="3">Uncharacterized conserved protein, DUF1778 family</fullName>
    </submittedName>
</protein>
<dbReference type="Proteomes" id="UP000199634">
    <property type="component" value="Unassembled WGS sequence"/>
</dbReference>
<name>A0A1H6L5V7_9FLAO</name>
<evidence type="ECO:0000313" key="3">
    <source>
        <dbReference type="EMBL" id="SEH80578.1"/>
    </source>
</evidence>
<dbReference type="PANTHER" id="PTHR35401">
    <property type="entry name" value="COPG FAMILY HELIX-TURN-HELIX PROTEIN-RELATED-RELATED"/>
    <property type="match status" value="1"/>
</dbReference>
<dbReference type="AlphaFoldDB" id="A0A1H6L5V7"/>
<sequence>MSTIAKENSRFDARLPKEQKQFFEKAAYLGGYRNLTDFVILTVQEKAKEIIKEKELIIASERDSEIFFNAITNSKKPSKTLKNALKDYNDFVSNSK</sequence>
<dbReference type="GO" id="GO:0006355">
    <property type="term" value="P:regulation of DNA-templated transcription"/>
    <property type="evidence" value="ECO:0007669"/>
    <property type="project" value="InterPro"/>
</dbReference>
<evidence type="ECO:0000256" key="2">
    <source>
        <dbReference type="ARBA" id="ARBA00049988"/>
    </source>
</evidence>
<dbReference type="Pfam" id="PF08681">
    <property type="entry name" value="TacA1"/>
    <property type="match status" value="1"/>
</dbReference>
<dbReference type="EMBL" id="FNXE01000019">
    <property type="protein sequence ID" value="SEH80578.1"/>
    <property type="molecule type" value="Genomic_DNA"/>
</dbReference>
<dbReference type="OrthoDB" id="595305at2"/>
<reference evidence="3 4" key="1">
    <citation type="submission" date="2016-10" db="EMBL/GenBank/DDBJ databases">
        <authorList>
            <person name="de Groot N.N."/>
        </authorList>
    </citation>
    <scope>NUCLEOTIDE SEQUENCE [LARGE SCALE GENOMIC DNA]</scope>
    <source>
        <strain evidence="3 4">CGMCC 1.10825</strain>
    </source>
</reference>
<comment type="similarity">
    <text evidence="2">Belongs to the TacA antitoxin family.</text>
</comment>
<organism evidence="3 4">
    <name type="scientific">Paenimyroides marinum</name>
    <dbReference type="NCBI Taxonomy" id="1159016"/>
    <lineage>
        <taxon>Bacteria</taxon>
        <taxon>Pseudomonadati</taxon>
        <taxon>Bacteroidota</taxon>
        <taxon>Flavobacteriia</taxon>
        <taxon>Flavobacteriales</taxon>
        <taxon>Flavobacteriaceae</taxon>
        <taxon>Paenimyroides</taxon>
    </lineage>
</organism>
<dbReference type="Gene3D" id="1.20.5.780">
    <property type="entry name" value="Single helix bin"/>
    <property type="match status" value="1"/>
</dbReference>
<dbReference type="PANTHER" id="PTHR35401:SF2">
    <property type="entry name" value="ABC-TYPE TRANSPORT SYSTEM"/>
    <property type="match status" value="1"/>
</dbReference>
<accession>A0A1H6L5V7</accession>
<evidence type="ECO:0000256" key="1">
    <source>
        <dbReference type="ARBA" id="ARBA00022649"/>
    </source>
</evidence>
<gene>
    <name evidence="3" type="ORF">SAMN02927937_01530</name>
</gene>
<proteinExistence type="inferred from homology"/>
<keyword evidence="1" id="KW-1277">Toxin-antitoxin system</keyword>
<dbReference type="SUPFAM" id="SSF47598">
    <property type="entry name" value="Ribbon-helix-helix"/>
    <property type="match status" value="1"/>
</dbReference>